<dbReference type="EMBL" id="MT141551">
    <property type="protein sequence ID" value="QJA66218.1"/>
    <property type="molecule type" value="Genomic_DNA"/>
</dbReference>
<evidence type="ECO:0000313" key="4">
    <source>
        <dbReference type="EMBL" id="QJH94519.1"/>
    </source>
</evidence>
<dbReference type="Pfam" id="PF04448">
    <property type="entry name" value="DUF551"/>
    <property type="match status" value="1"/>
</dbReference>
<dbReference type="EMBL" id="MT144601">
    <property type="protein sequence ID" value="QJH94519.1"/>
    <property type="molecule type" value="Genomic_DNA"/>
</dbReference>
<gene>
    <name evidence="5" type="ORF">MM415A00110_0046</name>
    <name evidence="3" type="ORF">MM415B00359_0029</name>
    <name evidence="2" type="ORF">TM448A00090_0031</name>
    <name evidence="4" type="ORF">TM448B00221_0073</name>
</gene>
<name>A0A6H1Z9R5_9ZZZZ</name>
<feature type="domain" description="DUF551" evidence="1">
    <location>
        <begin position="3"/>
        <end position="84"/>
    </location>
</feature>
<dbReference type="InterPro" id="IPR007539">
    <property type="entry name" value="DUF551"/>
</dbReference>
<protein>
    <recommendedName>
        <fullName evidence="1">DUF551 domain-containing protein</fullName>
    </recommendedName>
</protein>
<evidence type="ECO:0000313" key="5">
    <source>
        <dbReference type="EMBL" id="QJI04725.1"/>
    </source>
</evidence>
<organism evidence="2">
    <name type="scientific">viral metagenome</name>
    <dbReference type="NCBI Taxonomy" id="1070528"/>
    <lineage>
        <taxon>unclassified sequences</taxon>
        <taxon>metagenomes</taxon>
        <taxon>organismal metagenomes</taxon>
    </lineage>
</organism>
<sequence length="105" mass="12120">MHWINVNDKLPEIPTNKHSITVLIAKFDVVYNEMHPNKGYSVSTMIFDKDGNFKDLAWDVRTGDTTWIVPCGPITHWMYLPDPPDIQEACNFLSDLSKEKGQERL</sequence>
<dbReference type="AlphaFoldDB" id="A0A6H1Z9R5"/>
<evidence type="ECO:0000259" key="1">
    <source>
        <dbReference type="Pfam" id="PF04448"/>
    </source>
</evidence>
<evidence type="ECO:0000313" key="3">
    <source>
        <dbReference type="EMBL" id="QJA66218.1"/>
    </source>
</evidence>
<reference evidence="2" key="1">
    <citation type="submission" date="2020-03" db="EMBL/GenBank/DDBJ databases">
        <title>The deep terrestrial virosphere.</title>
        <authorList>
            <person name="Holmfeldt K."/>
            <person name="Nilsson E."/>
            <person name="Simone D."/>
            <person name="Lopez-Fernandez M."/>
            <person name="Wu X."/>
            <person name="de Brujin I."/>
            <person name="Lundin D."/>
            <person name="Andersson A."/>
            <person name="Bertilsson S."/>
            <person name="Dopson M."/>
        </authorList>
    </citation>
    <scope>NUCLEOTIDE SEQUENCE</scope>
    <source>
        <strain evidence="5">MM415A00110</strain>
        <strain evidence="3">MM415B00359</strain>
        <strain evidence="2">TM448A00090</strain>
        <strain evidence="4">TM448B00221</strain>
    </source>
</reference>
<dbReference type="EMBL" id="MT145189">
    <property type="protein sequence ID" value="QJI04725.1"/>
    <property type="molecule type" value="Genomic_DNA"/>
</dbReference>
<dbReference type="EMBL" id="MT143974">
    <property type="protein sequence ID" value="QJA44199.1"/>
    <property type="molecule type" value="Genomic_DNA"/>
</dbReference>
<proteinExistence type="predicted"/>
<accession>A0A6H1Z9R5</accession>
<evidence type="ECO:0000313" key="2">
    <source>
        <dbReference type="EMBL" id="QJA44199.1"/>
    </source>
</evidence>